<dbReference type="NCBIfam" id="TIGR00004">
    <property type="entry name" value="Rid family detoxifying hydrolase"/>
    <property type="match status" value="1"/>
</dbReference>
<dbReference type="CDD" id="cd00448">
    <property type="entry name" value="YjgF_YER057c_UK114_family"/>
    <property type="match status" value="1"/>
</dbReference>
<dbReference type="PANTHER" id="PTHR11803:SF58">
    <property type="entry name" value="PROTEIN HMF1-RELATED"/>
    <property type="match status" value="1"/>
</dbReference>
<gene>
    <name evidence="2" type="ORF">ALO_03181</name>
</gene>
<dbReference type="Gene3D" id="3.30.1330.40">
    <property type="entry name" value="RutC-like"/>
    <property type="match status" value="1"/>
</dbReference>
<evidence type="ECO:0000256" key="1">
    <source>
        <dbReference type="ARBA" id="ARBA00010552"/>
    </source>
</evidence>
<dbReference type="InterPro" id="IPR035959">
    <property type="entry name" value="RutC-like_sf"/>
</dbReference>
<sequence length="127" mass="13437">MSIEFISSPELPKAVGPYSYGTKYGNIILTSGQIAMDPKTGEMVTEIKAATKMVLGNLLSVVVAGGGRLDTIARVDVYLKDLKDFNAFNDAYAEFFGSHKPARVTVQAGDLAEGATVEAAVTAFAIM</sequence>
<organism evidence="2 3">
    <name type="scientific">Acetonema longum DSM 6540</name>
    <dbReference type="NCBI Taxonomy" id="1009370"/>
    <lineage>
        <taxon>Bacteria</taxon>
        <taxon>Bacillati</taxon>
        <taxon>Bacillota</taxon>
        <taxon>Negativicutes</taxon>
        <taxon>Acetonemataceae</taxon>
        <taxon>Acetonema</taxon>
    </lineage>
</organism>
<dbReference type="AlphaFoldDB" id="F7NF17"/>
<dbReference type="SUPFAM" id="SSF55298">
    <property type="entry name" value="YjgF-like"/>
    <property type="match status" value="1"/>
</dbReference>
<accession>F7NF17</accession>
<dbReference type="STRING" id="1009370.ALO_03181"/>
<reference evidence="2 3" key="1">
    <citation type="journal article" date="2011" name="EMBO J.">
        <title>Structural diversity of bacterial flagellar motors.</title>
        <authorList>
            <person name="Chen S."/>
            <person name="Beeby M."/>
            <person name="Murphy G.E."/>
            <person name="Leadbetter J.R."/>
            <person name="Hendrixson D.R."/>
            <person name="Briegel A."/>
            <person name="Li Z."/>
            <person name="Shi J."/>
            <person name="Tocheva E.I."/>
            <person name="Muller A."/>
            <person name="Dobro M.J."/>
            <person name="Jensen G.J."/>
        </authorList>
    </citation>
    <scope>NUCLEOTIDE SEQUENCE [LARGE SCALE GENOMIC DNA]</scope>
    <source>
        <strain evidence="2 3">DSM 6540</strain>
    </source>
</reference>
<dbReference type="FunFam" id="3.30.1330.40:FF:000001">
    <property type="entry name" value="L-PSP family endoribonuclease"/>
    <property type="match status" value="1"/>
</dbReference>
<dbReference type="InterPro" id="IPR006056">
    <property type="entry name" value="RidA"/>
</dbReference>
<dbReference type="RefSeq" id="WP_004092745.1">
    <property type="nucleotide sequence ID" value="NZ_AFGF01000017.1"/>
</dbReference>
<dbReference type="OrthoDB" id="9803101at2"/>
<comment type="caution">
    <text evidence="2">The sequence shown here is derived from an EMBL/GenBank/DDBJ whole genome shotgun (WGS) entry which is preliminary data.</text>
</comment>
<evidence type="ECO:0000313" key="3">
    <source>
        <dbReference type="Proteomes" id="UP000003240"/>
    </source>
</evidence>
<dbReference type="eggNOG" id="COG0251">
    <property type="taxonomic scope" value="Bacteria"/>
</dbReference>
<dbReference type="GO" id="GO:0005829">
    <property type="term" value="C:cytosol"/>
    <property type="evidence" value="ECO:0007669"/>
    <property type="project" value="TreeGrafter"/>
</dbReference>
<proteinExistence type="inferred from homology"/>
<name>F7NF17_9FIRM</name>
<dbReference type="Pfam" id="PF01042">
    <property type="entry name" value="Ribonuc_L-PSP"/>
    <property type="match status" value="1"/>
</dbReference>
<comment type="similarity">
    <text evidence="1">Belongs to the RutC family.</text>
</comment>
<dbReference type="PANTHER" id="PTHR11803">
    <property type="entry name" value="2-IMINOBUTANOATE/2-IMINOPROPANOATE DEAMINASE RIDA"/>
    <property type="match status" value="1"/>
</dbReference>
<evidence type="ECO:0000313" key="2">
    <source>
        <dbReference type="EMBL" id="EGO65578.1"/>
    </source>
</evidence>
<dbReference type="InterPro" id="IPR006175">
    <property type="entry name" value="YjgF/YER057c/UK114"/>
</dbReference>
<dbReference type="GO" id="GO:0019239">
    <property type="term" value="F:deaminase activity"/>
    <property type="evidence" value="ECO:0007669"/>
    <property type="project" value="TreeGrafter"/>
</dbReference>
<protein>
    <submittedName>
        <fullName evidence="2">Endoribonuclease L-PSP</fullName>
    </submittedName>
</protein>
<dbReference type="Proteomes" id="UP000003240">
    <property type="component" value="Unassembled WGS sequence"/>
</dbReference>
<dbReference type="EMBL" id="AFGF01000017">
    <property type="protein sequence ID" value="EGO65578.1"/>
    <property type="molecule type" value="Genomic_DNA"/>
</dbReference>
<keyword evidence="3" id="KW-1185">Reference proteome</keyword>